<dbReference type="Proteomes" id="UP000886355">
    <property type="component" value="Unassembled WGS sequence"/>
</dbReference>
<organism evidence="1">
    <name type="scientific">Thermodesulforhabdus norvegica</name>
    <dbReference type="NCBI Taxonomy" id="39841"/>
    <lineage>
        <taxon>Bacteria</taxon>
        <taxon>Pseudomonadati</taxon>
        <taxon>Thermodesulfobacteriota</taxon>
        <taxon>Syntrophobacteria</taxon>
        <taxon>Syntrophobacterales</taxon>
        <taxon>Thermodesulforhabdaceae</taxon>
        <taxon>Thermodesulforhabdus</taxon>
    </lineage>
</organism>
<dbReference type="SUPFAM" id="SSF48452">
    <property type="entry name" value="TPR-like"/>
    <property type="match status" value="1"/>
</dbReference>
<proteinExistence type="predicted"/>
<name>A0A7C0WUT7_9BACT</name>
<gene>
    <name evidence="1" type="ORF">ENG14_04750</name>
</gene>
<comment type="caution">
    <text evidence="1">The sequence shown here is derived from an EMBL/GenBank/DDBJ whole genome shotgun (WGS) entry which is preliminary data.</text>
</comment>
<dbReference type="AlphaFoldDB" id="A0A7C0WUT7"/>
<evidence type="ECO:0008006" key="2">
    <source>
        <dbReference type="Google" id="ProtNLM"/>
    </source>
</evidence>
<sequence length="83" mass="9565">MMGIFTWPKKLFYAIGSSIALYLVKRRVKKGQAEPYVWLVLARLYEIRGEIGMAVRTLENGLKNYPGNSVLKNHLNRLKLKIS</sequence>
<evidence type="ECO:0000313" key="1">
    <source>
        <dbReference type="EMBL" id="HDL90192.1"/>
    </source>
</evidence>
<accession>A0A7C0WUT7</accession>
<dbReference type="EMBL" id="DQZW01000224">
    <property type="protein sequence ID" value="HDL90192.1"/>
    <property type="molecule type" value="Genomic_DNA"/>
</dbReference>
<dbReference type="InterPro" id="IPR011990">
    <property type="entry name" value="TPR-like_helical_dom_sf"/>
</dbReference>
<protein>
    <recommendedName>
        <fullName evidence="2">Tetratricopeptide repeat protein</fullName>
    </recommendedName>
</protein>
<reference evidence="1" key="1">
    <citation type="journal article" date="2020" name="mSystems">
        <title>Genome- and Community-Level Interaction Insights into Carbon Utilization and Element Cycling Functions of Hydrothermarchaeota in Hydrothermal Sediment.</title>
        <authorList>
            <person name="Zhou Z."/>
            <person name="Liu Y."/>
            <person name="Xu W."/>
            <person name="Pan J."/>
            <person name="Luo Z.H."/>
            <person name="Li M."/>
        </authorList>
    </citation>
    <scope>NUCLEOTIDE SEQUENCE [LARGE SCALE GENOMIC DNA]</scope>
    <source>
        <strain evidence="1">HyVt-19</strain>
    </source>
</reference>